<keyword evidence="2 8" id="KW-0808">Transferase</keyword>
<dbReference type="EC" id="2.7.7.-" evidence="8"/>
<comment type="cofactor">
    <cofactor evidence="8">
        <name>Mg(2+)</name>
        <dbReference type="ChEBI" id="CHEBI:18420"/>
    </cofactor>
    <cofactor evidence="8">
        <name>Mn(2+)</name>
        <dbReference type="ChEBI" id="CHEBI:29035"/>
    </cofactor>
</comment>
<dbReference type="GO" id="GO:0030145">
    <property type="term" value="F:manganese ion binding"/>
    <property type="evidence" value="ECO:0007669"/>
    <property type="project" value="UniProtKB-UniRule"/>
</dbReference>
<feature type="binding site" evidence="8">
    <location>
        <position position="254"/>
    </location>
    <ligand>
        <name>ATP</name>
        <dbReference type="ChEBI" id="CHEBI:30616"/>
    </ligand>
</feature>
<evidence type="ECO:0000313" key="10">
    <source>
        <dbReference type="Proteomes" id="UP000030341"/>
    </source>
</evidence>
<feature type="binding site" evidence="8">
    <location>
        <position position="118"/>
    </location>
    <ligand>
        <name>ATP</name>
        <dbReference type="ChEBI" id="CHEBI:30616"/>
    </ligand>
</feature>
<sequence>MSFKQQYSELPDALFQSICPEQVVEPELVVFNHNLSKQLILPKEFEHRDVNFLSGNKIVETSTPFALGYAGHQFGNLVPQLGDGRAHLLGQVVSKKGNDVDLQLKGSGKTRYSRGGDGKSTLKSALREYIVSEYLNTLNISTCRSLYVLCGNESIMRNEPEQVGLVCRVAKSHIRIGSFQFAAMHQDTHVLKSLADFTINQLYPELNNSNNPYLALFEIVSEQLSKLVASWMAHGFIHGVMNTDNILLSGEAIDFGPCAFMGAYQPTQVFSSIDRQGRYAFQNQPGIMHWNLARLAESLIPLVDVREEQAIALLTKALNKFPVLYEQHYHALMSEKLAINSADKTSKDIITSLLKFMSDEGLDYRATFTDLTNSFIRKDENLKINSSDWFNYWQKQINLDLVDRMCHVNPKQHFYNVTIEKLLDLCVAEPLQASNYIEQYFAALHDDESTHLLANHGFDKAYRTYCGT</sequence>
<feature type="binding site" evidence="8">
    <location>
        <position position="82"/>
    </location>
    <ligand>
        <name>ATP</name>
        <dbReference type="ChEBI" id="CHEBI:30616"/>
    </ligand>
</feature>
<keyword evidence="4 8" id="KW-0479">Metal-binding</keyword>
<dbReference type="NCBIfam" id="NF000658">
    <property type="entry name" value="PRK00029.1"/>
    <property type="match status" value="1"/>
</dbReference>
<dbReference type="HAMAP" id="MF_00692">
    <property type="entry name" value="SelO"/>
    <property type="match status" value="1"/>
</dbReference>
<dbReference type="InterPro" id="IPR011009">
    <property type="entry name" value="Kinase-like_dom_sf"/>
</dbReference>
<feature type="binding site" evidence="8">
    <location>
        <position position="105"/>
    </location>
    <ligand>
        <name>ATP</name>
        <dbReference type="ChEBI" id="CHEBI:30616"/>
    </ligand>
</feature>
<dbReference type="Proteomes" id="UP000030341">
    <property type="component" value="Chromosome 2"/>
</dbReference>
<feature type="binding site" evidence="8">
    <location>
        <position position="245"/>
    </location>
    <ligand>
        <name>Mg(2+)</name>
        <dbReference type="ChEBI" id="CHEBI:18420"/>
    </ligand>
</feature>
<protein>
    <recommendedName>
        <fullName evidence="8">Protein nucleotidyltransferase YdiU</fullName>
        <ecNumber evidence="8">2.7.7.-</ecNumber>
    </recommendedName>
    <alternativeName>
        <fullName evidence="8">Protein adenylyltransferase YdiU</fullName>
        <ecNumber evidence="8">2.7.7.108</ecNumber>
    </alternativeName>
    <alternativeName>
        <fullName evidence="8">Protein uridylyltransferase YdiU</fullName>
        <ecNumber evidence="8">2.7.7.-</ecNumber>
    </alternativeName>
</protein>
<comment type="catalytic activity">
    <reaction evidence="8">
        <text>L-threonyl-[protein] + ATP = 3-O-(5'-adenylyl)-L-threonyl-[protein] + diphosphate</text>
        <dbReference type="Rhea" id="RHEA:54292"/>
        <dbReference type="Rhea" id="RHEA-COMP:11060"/>
        <dbReference type="Rhea" id="RHEA-COMP:13847"/>
        <dbReference type="ChEBI" id="CHEBI:30013"/>
        <dbReference type="ChEBI" id="CHEBI:30616"/>
        <dbReference type="ChEBI" id="CHEBI:33019"/>
        <dbReference type="ChEBI" id="CHEBI:138113"/>
        <dbReference type="EC" id="2.7.7.108"/>
    </reaction>
</comment>
<dbReference type="InterPro" id="IPR003846">
    <property type="entry name" value="SelO"/>
</dbReference>
<dbReference type="eggNOG" id="COG0397">
    <property type="taxonomic scope" value="Bacteria"/>
</dbReference>
<evidence type="ECO:0000256" key="1">
    <source>
        <dbReference type="ARBA" id="ARBA00009747"/>
    </source>
</evidence>
<evidence type="ECO:0000313" key="9">
    <source>
        <dbReference type="EMBL" id="AIY67138.1"/>
    </source>
</evidence>
<comment type="catalytic activity">
    <reaction evidence="8">
        <text>L-histidyl-[protein] + UTP = N(tele)-(5'-uridylyl)-L-histidyl-[protein] + diphosphate</text>
        <dbReference type="Rhea" id="RHEA:83891"/>
        <dbReference type="Rhea" id="RHEA-COMP:9745"/>
        <dbReference type="Rhea" id="RHEA-COMP:20239"/>
        <dbReference type="ChEBI" id="CHEBI:29979"/>
        <dbReference type="ChEBI" id="CHEBI:33019"/>
        <dbReference type="ChEBI" id="CHEBI:46398"/>
        <dbReference type="ChEBI" id="CHEBI:233474"/>
    </reaction>
</comment>
<feature type="binding site" evidence="8">
    <location>
        <position position="168"/>
    </location>
    <ligand>
        <name>ATP</name>
        <dbReference type="ChEBI" id="CHEBI:30616"/>
    </ligand>
</feature>
<proteinExistence type="inferred from homology"/>
<comment type="catalytic activity">
    <reaction evidence="8">
        <text>L-seryl-[protein] + UTP = O-(5'-uridylyl)-L-seryl-[protein] + diphosphate</text>
        <dbReference type="Rhea" id="RHEA:64604"/>
        <dbReference type="Rhea" id="RHEA-COMP:9863"/>
        <dbReference type="Rhea" id="RHEA-COMP:16635"/>
        <dbReference type="ChEBI" id="CHEBI:29999"/>
        <dbReference type="ChEBI" id="CHEBI:33019"/>
        <dbReference type="ChEBI" id="CHEBI:46398"/>
        <dbReference type="ChEBI" id="CHEBI:156051"/>
    </reaction>
</comment>
<evidence type="ECO:0000256" key="2">
    <source>
        <dbReference type="ARBA" id="ARBA00022679"/>
    </source>
</evidence>
<feature type="binding site" evidence="8">
    <location>
        <position position="117"/>
    </location>
    <ligand>
        <name>ATP</name>
        <dbReference type="ChEBI" id="CHEBI:30616"/>
    </ligand>
</feature>
<dbReference type="RefSeq" id="WP_040135935.1">
    <property type="nucleotide sequence ID" value="NZ_CP009889.1"/>
</dbReference>
<comment type="catalytic activity">
    <reaction evidence="8">
        <text>L-seryl-[protein] + ATP = 3-O-(5'-adenylyl)-L-seryl-[protein] + diphosphate</text>
        <dbReference type="Rhea" id="RHEA:58120"/>
        <dbReference type="Rhea" id="RHEA-COMP:9863"/>
        <dbReference type="Rhea" id="RHEA-COMP:15073"/>
        <dbReference type="ChEBI" id="CHEBI:29999"/>
        <dbReference type="ChEBI" id="CHEBI:30616"/>
        <dbReference type="ChEBI" id="CHEBI:33019"/>
        <dbReference type="ChEBI" id="CHEBI:142516"/>
        <dbReference type="EC" id="2.7.7.108"/>
    </reaction>
</comment>
<comment type="function">
    <text evidence="8">Nucleotidyltransferase involved in the post-translational modification of proteins. It can catalyze the addition of adenosine monophosphate (AMP) or uridine monophosphate (UMP) to a protein, resulting in modifications known as AMPylation and UMPylation.</text>
</comment>
<organism evidence="9 10">
    <name type="scientific">Pseudoalteromonas piratica</name>
    <dbReference type="NCBI Taxonomy" id="1348114"/>
    <lineage>
        <taxon>Bacteria</taxon>
        <taxon>Pseudomonadati</taxon>
        <taxon>Pseudomonadota</taxon>
        <taxon>Gammaproteobacteria</taxon>
        <taxon>Alteromonadales</taxon>
        <taxon>Pseudoalteromonadaceae</taxon>
        <taxon>Pseudoalteromonas</taxon>
    </lineage>
</organism>
<dbReference type="PANTHER" id="PTHR32057">
    <property type="entry name" value="PROTEIN ADENYLYLTRANSFERASE SELO, MITOCHONDRIAL"/>
    <property type="match status" value="1"/>
</dbReference>
<feature type="binding site" evidence="8">
    <location>
        <position position="85"/>
    </location>
    <ligand>
        <name>ATP</name>
        <dbReference type="ChEBI" id="CHEBI:30616"/>
    </ligand>
</feature>
<dbReference type="SUPFAM" id="SSF56112">
    <property type="entry name" value="Protein kinase-like (PK-like)"/>
    <property type="match status" value="1"/>
</dbReference>
<dbReference type="AlphaFoldDB" id="A0A0A7EKU2"/>
<feature type="active site" description="Proton acceptor" evidence="8">
    <location>
        <position position="244"/>
    </location>
</feature>
<dbReference type="Pfam" id="PF02696">
    <property type="entry name" value="SelO"/>
    <property type="match status" value="1"/>
</dbReference>
<comment type="catalytic activity">
    <reaction evidence="8">
        <text>L-tyrosyl-[protein] + UTP = O-(5'-uridylyl)-L-tyrosyl-[protein] + diphosphate</text>
        <dbReference type="Rhea" id="RHEA:83887"/>
        <dbReference type="Rhea" id="RHEA-COMP:10136"/>
        <dbReference type="Rhea" id="RHEA-COMP:20238"/>
        <dbReference type="ChEBI" id="CHEBI:33019"/>
        <dbReference type="ChEBI" id="CHEBI:46398"/>
        <dbReference type="ChEBI" id="CHEBI:46858"/>
        <dbReference type="ChEBI" id="CHEBI:90602"/>
    </reaction>
</comment>
<gene>
    <name evidence="8" type="primary">ydiU</name>
    <name evidence="8" type="synonym">selO</name>
    <name evidence="9" type="ORF">OM33_18900</name>
</gene>
<keyword evidence="7 8" id="KW-0460">Magnesium</keyword>
<evidence type="ECO:0000256" key="5">
    <source>
        <dbReference type="ARBA" id="ARBA00022741"/>
    </source>
</evidence>
<feature type="binding site" evidence="8">
    <location>
        <position position="84"/>
    </location>
    <ligand>
        <name>ATP</name>
        <dbReference type="ChEBI" id="CHEBI:30616"/>
    </ligand>
</feature>
<feature type="binding site" evidence="8">
    <location>
        <position position="254"/>
    </location>
    <ligand>
        <name>Mg(2+)</name>
        <dbReference type="ChEBI" id="CHEBI:18420"/>
    </ligand>
</feature>
<evidence type="ECO:0000256" key="8">
    <source>
        <dbReference type="HAMAP-Rule" id="MF_00692"/>
    </source>
</evidence>
<dbReference type="EC" id="2.7.7.108" evidence="8"/>
<dbReference type="OrthoDB" id="9776281at2"/>
<dbReference type="EMBL" id="CP009889">
    <property type="protein sequence ID" value="AIY67138.1"/>
    <property type="molecule type" value="Genomic_DNA"/>
</dbReference>
<dbReference type="GO" id="GO:0005524">
    <property type="term" value="F:ATP binding"/>
    <property type="evidence" value="ECO:0007669"/>
    <property type="project" value="UniProtKB-UniRule"/>
</dbReference>
<evidence type="ECO:0000256" key="6">
    <source>
        <dbReference type="ARBA" id="ARBA00022840"/>
    </source>
</evidence>
<comment type="similarity">
    <text evidence="1 8">Belongs to the SELO family.</text>
</comment>
<evidence type="ECO:0000256" key="4">
    <source>
        <dbReference type="ARBA" id="ARBA00022723"/>
    </source>
</evidence>
<dbReference type="PANTHER" id="PTHR32057:SF14">
    <property type="entry name" value="PROTEIN ADENYLYLTRANSFERASE SELO, MITOCHONDRIAL"/>
    <property type="match status" value="1"/>
</dbReference>
<name>A0A0A7EKU2_9GAMM</name>
<keyword evidence="3 8" id="KW-0548">Nucleotidyltransferase</keyword>
<dbReference type="GO" id="GO:0000287">
    <property type="term" value="F:magnesium ion binding"/>
    <property type="evidence" value="ECO:0007669"/>
    <property type="project" value="UniProtKB-UniRule"/>
</dbReference>
<dbReference type="KEGG" id="pseo:OM33_18900"/>
<dbReference type="STRING" id="1348114.OM33_18900"/>
<comment type="catalytic activity">
    <reaction evidence="8">
        <text>L-tyrosyl-[protein] + ATP = O-(5'-adenylyl)-L-tyrosyl-[protein] + diphosphate</text>
        <dbReference type="Rhea" id="RHEA:54288"/>
        <dbReference type="Rhea" id="RHEA-COMP:10136"/>
        <dbReference type="Rhea" id="RHEA-COMP:13846"/>
        <dbReference type="ChEBI" id="CHEBI:30616"/>
        <dbReference type="ChEBI" id="CHEBI:33019"/>
        <dbReference type="ChEBI" id="CHEBI:46858"/>
        <dbReference type="ChEBI" id="CHEBI:83624"/>
        <dbReference type="EC" id="2.7.7.108"/>
    </reaction>
</comment>
<keyword evidence="8" id="KW-0464">Manganese</keyword>
<keyword evidence="10" id="KW-1185">Reference proteome</keyword>
<feature type="binding site" evidence="8">
    <location>
        <position position="175"/>
    </location>
    <ligand>
        <name>ATP</name>
        <dbReference type="ChEBI" id="CHEBI:30616"/>
    </ligand>
</feature>
<evidence type="ECO:0000256" key="7">
    <source>
        <dbReference type="ARBA" id="ARBA00022842"/>
    </source>
</evidence>
<keyword evidence="5 8" id="KW-0547">Nucleotide-binding</keyword>
<accession>A0A0A7EKU2</accession>
<evidence type="ECO:0000256" key="3">
    <source>
        <dbReference type="ARBA" id="ARBA00022695"/>
    </source>
</evidence>
<dbReference type="GO" id="GO:0070733">
    <property type="term" value="F:AMPylase activity"/>
    <property type="evidence" value="ECO:0007669"/>
    <property type="project" value="UniProtKB-EC"/>
</dbReference>
<keyword evidence="6 8" id="KW-0067">ATP-binding</keyword>
<dbReference type="HOGENOM" id="CLU_010245_4_1_6"/>
<reference evidence="9 10" key="1">
    <citation type="submission" date="2014-11" db="EMBL/GenBank/DDBJ databases">
        <title>Complete Genome Sequence of Pseudoalteromonas sp. Strain OCN003 Isolated from Kaneohe Bay, Oahu, Hawaii.</title>
        <authorList>
            <person name="Beurmann S."/>
            <person name="Videau P."/>
            <person name="Ushijima B."/>
            <person name="Smith A.M."/>
            <person name="Aeby G.S."/>
            <person name="Callahan S.M."/>
            <person name="Belcaid M."/>
        </authorList>
    </citation>
    <scope>NUCLEOTIDE SEQUENCE [LARGE SCALE GENOMIC DNA]</scope>
    <source>
        <strain evidence="9 10">OCN003</strain>
    </source>
</reference>